<organism evidence="3 4">
    <name type="scientific">Streptomyces alfalfae</name>
    <dbReference type="NCBI Taxonomy" id="1642299"/>
    <lineage>
        <taxon>Bacteria</taxon>
        <taxon>Bacillati</taxon>
        <taxon>Actinomycetota</taxon>
        <taxon>Actinomycetes</taxon>
        <taxon>Kitasatosporales</taxon>
        <taxon>Streptomycetaceae</taxon>
        <taxon>Streptomyces</taxon>
    </lineage>
</organism>
<reference evidence="3 4" key="1">
    <citation type="submission" date="2020-12" db="EMBL/GenBank/DDBJ databases">
        <title>Identification and biosynthesis of polyene macrolides produced by Streptomyces alfalfae Men-myco-93-63.</title>
        <authorList>
            <person name="Liu D."/>
            <person name="Li Y."/>
            <person name="Liu L."/>
            <person name="Han X."/>
            <person name="Shen F."/>
        </authorList>
    </citation>
    <scope>NUCLEOTIDE SEQUENCE [LARGE SCALE GENOMIC DNA]</scope>
    <source>
        <strain evidence="3 4">Men-myco-93-63</strain>
    </source>
</reference>
<sequence length="217" mass="21844">MTTRRARRSVRSATLVAVAAAAVLSMTACQSAGADAASGSGNAGSVSTARLADTGDARSTAETGGGRSATEVQVASAKTTSPVRKQTLADGSTAEIRKVGAQHYRAEIVSHGDVLATLDANGKDAGLDANDMFVVLTLDGKVHSWMGGGQSGPGTFELAGGWTAKVTQVGDLHYRAEILGLDGSVMGTLEADEQDAGLVANGIYIVLSAGGVISAHE</sequence>
<gene>
    <name evidence="3" type="ORF">I8755_03835</name>
</gene>
<feature type="signal peptide" evidence="2">
    <location>
        <begin position="1"/>
        <end position="34"/>
    </location>
</feature>
<proteinExistence type="predicted"/>
<dbReference type="AlphaFoldDB" id="A0A7T4TWW1"/>
<dbReference type="EMBL" id="CP065959">
    <property type="protein sequence ID" value="QQC87632.1"/>
    <property type="molecule type" value="Genomic_DNA"/>
</dbReference>
<name>A0A7T4TWW1_9ACTN</name>
<evidence type="ECO:0000313" key="3">
    <source>
        <dbReference type="EMBL" id="QQC87632.1"/>
    </source>
</evidence>
<keyword evidence="2" id="KW-0732">Signal</keyword>
<feature type="region of interest" description="Disordered" evidence="1">
    <location>
        <begin position="52"/>
        <end position="89"/>
    </location>
</feature>
<dbReference type="PROSITE" id="PS51257">
    <property type="entry name" value="PROKAR_LIPOPROTEIN"/>
    <property type="match status" value="1"/>
</dbReference>
<protein>
    <recommendedName>
        <fullName evidence="5">Lipoprotein</fullName>
    </recommendedName>
</protein>
<evidence type="ECO:0000313" key="4">
    <source>
        <dbReference type="Proteomes" id="UP000596130"/>
    </source>
</evidence>
<evidence type="ECO:0000256" key="1">
    <source>
        <dbReference type="SAM" id="MobiDB-lite"/>
    </source>
</evidence>
<feature type="compositionally biased region" description="Polar residues" evidence="1">
    <location>
        <begin position="70"/>
        <end position="84"/>
    </location>
</feature>
<evidence type="ECO:0000256" key="2">
    <source>
        <dbReference type="SAM" id="SignalP"/>
    </source>
</evidence>
<feature type="chain" id="PRO_5039342419" description="Lipoprotein" evidence="2">
    <location>
        <begin position="35"/>
        <end position="217"/>
    </location>
</feature>
<evidence type="ECO:0008006" key="5">
    <source>
        <dbReference type="Google" id="ProtNLM"/>
    </source>
</evidence>
<dbReference type="Proteomes" id="UP000596130">
    <property type="component" value="Chromosome"/>
</dbReference>
<accession>A0A7T4TWW1</accession>
<dbReference type="RefSeq" id="WP_198501759.1">
    <property type="nucleotide sequence ID" value="NZ_CP060742.1"/>
</dbReference>